<comment type="caution">
    <text evidence="1">The sequence shown here is derived from an EMBL/GenBank/DDBJ whole genome shotgun (WGS) entry which is preliminary data.</text>
</comment>
<keyword evidence="2" id="KW-1185">Reference proteome</keyword>
<accession>A0A6S7IAX2</accession>
<evidence type="ECO:0000313" key="1">
    <source>
        <dbReference type="EMBL" id="CAB4003491.1"/>
    </source>
</evidence>
<name>A0A6S7IAX2_PARCT</name>
<sequence>MSKTWILVTVLSIIIISKSDAAVHSSKSTTPTEQTDLISPEMMNTVKSTSKTIGSKLTELFLNHFLPSNSFTLLITNNMVKRRMIDPKIYLKNGQTVTPPSFMLPAAKEPYSGTKHIVLLENDPAGVLCYDSEPIAEDPNLPKAVSCVIFDAKEKQYAIYGQNEVITNEGLQELHDKFTKKSEPTIQPTKNKNGGFLFRDYEKFQMIAQLTTGGEVRQLHFEVFDSITSAEAAQKRVVIAIAGSVLLGSLSTLATFTFSRITADVGTTLTLENGSTENAPIVLEDPRWEQNGVKIQDIVPWRLAPKESCKLTFVGPFGSGERLKRSVIALSFKIQGTNDRVVLSIWWPKKLNFLTKDLNAYSVSWLRIPYSKARADETLTVSLQDFVKKADKDAKKFPTPVIQINNFQRYHIWQFPILNPLSSKVDKYLNVFTNMGDGRKNGMTVKVYTIPKLKMDFS</sequence>
<protein>
    <submittedName>
        <fullName evidence="1">Uncharacterized protein</fullName>
    </submittedName>
</protein>
<dbReference type="Proteomes" id="UP001152795">
    <property type="component" value="Unassembled WGS sequence"/>
</dbReference>
<gene>
    <name evidence="1" type="ORF">PACLA_8A002110</name>
</gene>
<dbReference type="OrthoDB" id="10418789at2759"/>
<reference evidence="1" key="1">
    <citation type="submission" date="2020-04" db="EMBL/GenBank/DDBJ databases">
        <authorList>
            <person name="Alioto T."/>
            <person name="Alioto T."/>
            <person name="Gomez Garrido J."/>
        </authorList>
    </citation>
    <scope>NUCLEOTIDE SEQUENCE</scope>
    <source>
        <strain evidence="1">A484AB</strain>
    </source>
</reference>
<dbReference type="AlphaFoldDB" id="A0A6S7IAX2"/>
<organism evidence="1 2">
    <name type="scientific">Paramuricea clavata</name>
    <name type="common">Red gorgonian</name>
    <name type="synonym">Violescent sea-whip</name>
    <dbReference type="NCBI Taxonomy" id="317549"/>
    <lineage>
        <taxon>Eukaryota</taxon>
        <taxon>Metazoa</taxon>
        <taxon>Cnidaria</taxon>
        <taxon>Anthozoa</taxon>
        <taxon>Octocorallia</taxon>
        <taxon>Malacalcyonacea</taxon>
        <taxon>Plexauridae</taxon>
        <taxon>Paramuricea</taxon>
    </lineage>
</organism>
<dbReference type="EMBL" id="CACRXK020004642">
    <property type="protein sequence ID" value="CAB4003491.1"/>
    <property type="molecule type" value="Genomic_DNA"/>
</dbReference>
<proteinExistence type="predicted"/>
<evidence type="ECO:0000313" key="2">
    <source>
        <dbReference type="Proteomes" id="UP001152795"/>
    </source>
</evidence>